<protein>
    <submittedName>
        <fullName evidence="2">Uncharacterized protein</fullName>
    </submittedName>
</protein>
<evidence type="ECO:0000313" key="3">
    <source>
        <dbReference type="Proteomes" id="UP000001307"/>
    </source>
</evidence>
<accession>E4WQT9</accession>
<name>E4WQT9_OIKDI</name>
<dbReference type="InParanoid" id="E4WQT9"/>
<organism evidence="2">
    <name type="scientific">Oikopleura dioica</name>
    <name type="common">Tunicate</name>
    <dbReference type="NCBI Taxonomy" id="34765"/>
    <lineage>
        <taxon>Eukaryota</taxon>
        <taxon>Metazoa</taxon>
        <taxon>Chordata</taxon>
        <taxon>Tunicata</taxon>
        <taxon>Appendicularia</taxon>
        <taxon>Copelata</taxon>
        <taxon>Oikopleuridae</taxon>
        <taxon>Oikopleura</taxon>
    </lineage>
</organism>
<dbReference type="AlphaFoldDB" id="E4WQT9"/>
<keyword evidence="1" id="KW-0812">Transmembrane</keyword>
<dbReference type="Proteomes" id="UP000001307">
    <property type="component" value="Unassembled WGS sequence"/>
</dbReference>
<feature type="transmembrane region" description="Helical" evidence="1">
    <location>
        <begin position="142"/>
        <end position="167"/>
    </location>
</feature>
<reference evidence="2" key="1">
    <citation type="journal article" date="2010" name="Science">
        <title>Plasticity of animal genome architecture unmasked by rapid evolution of a pelagic tunicate.</title>
        <authorList>
            <person name="Denoeud F."/>
            <person name="Henriet S."/>
            <person name="Mungpakdee S."/>
            <person name="Aury J.M."/>
            <person name="Da Silva C."/>
            <person name="Brinkmann H."/>
            <person name="Mikhaleva J."/>
            <person name="Olsen L.C."/>
            <person name="Jubin C."/>
            <person name="Canestro C."/>
            <person name="Bouquet J.M."/>
            <person name="Danks G."/>
            <person name="Poulain J."/>
            <person name="Campsteijn C."/>
            <person name="Adamski M."/>
            <person name="Cross I."/>
            <person name="Yadetie F."/>
            <person name="Muffato M."/>
            <person name="Louis A."/>
            <person name="Butcher S."/>
            <person name="Tsagkogeorga G."/>
            <person name="Konrad A."/>
            <person name="Singh S."/>
            <person name="Jensen M.F."/>
            <person name="Cong E.H."/>
            <person name="Eikeseth-Otteraa H."/>
            <person name="Noel B."/>
            <person name="Anthouard V."/>
            <person name="Porcel B.M."/>
            <person name="Kachouri-Lafond R."/>
            <person name="Nishino A."/>
            <person name="Ugolini M."/>
            <person name="Chourrout P."/>
            <person name="Nishida H."/>
            <person name="Aasland R."/>
            <person name="Huzurbazar S."/>
            <person name="Westhof E."/>
            <person name="Delsuc F."/>
            <person name="Lehrach H."/>
            <person name="Reinhardt R."/>
            <person name="Weissenbach J."/>
            <person name="Roy S.W."/>
            <person name="Artiguenave F."/>
            <person name="Postlethwait J.H."/>
            <person name="Manak J.R."/>
            <person name="Thompson E.M."/>
            <person name="Jaillon O."/>
            <person name="Du Pasquier L."/>
            <person name="Boudinot P."/>
            <person name="Liberles D.A."/>
            <person name="Volff J.N."/>
            <person name="Philippe H."/>
            <person name="Lenhard B."/>
            <person name="Roest Crollius H."/>
            <person name="Wincker P."/>
            <person name="Chourrout D."/>
        </authorList>
    </citation>
    <scope>NUCLEOTIDE SEQUENCE [LARGE SCALE GENOMIC DNA]</scope>
</reference>
<gene>
    <name evidence="2" type="ORF">GSOID_T00000157001</name>
</gene>
<keyword evidence="1" id="KW-1133">Transmembrane helix</keyword>
<proteinExistence type="predicted"/>
<dbReference type="OrthoDB" id="10331079at2759"/>
<evidence type="ECO:0000256" key="1">
    <source>
        <dbReference type="SAM" id="Phobius"/>
    </source>
</evidence>
<keyword evidence="1" id="KW-0472">Membrane</keyword>
<sequence length="168" mass="19317">MLGKINRKLSLAKTPDEEEHMLDRISFDPYRTEEKINAVHNLVGSLMSDQRRSRRASSIATRITGSRLQSKVDSNAERQMEKQIRDDVFLELECEKTFATNAFYYAPFIGFLATNQIKKATQMYDIGSYESCLREASKAFKYATLSFTAGTIIYFTTIISLLLYYFAE</sequence>
<evidence type="ECO:0000313" key="2">
    <source>
        <dbReference type="EMBL" id="CBY20172.1"/>
    </source>
</evidence>
<dbReference type="EMBL" id="FN653015">
    <property type="protein sequence ID" value="CBY20172.1"/>
    <property type="molecule type" value="Genomic_DNA"/>
</dbReference>
<keyword evidence="3" id="KW-1185">Reference proteome</keyword>